<proteinExistence type="predicted"/>
<dbReference type="AlphaFoldDB" id="A0A9P4MZ83"/>
<evidence type="ECO:0000256" key="1">
    <source>
        <dbReference type="SAM" id="Phobius"/>
    </source>
</evidence>
<organism evidence="2 3">
    <name type="scientific">Lojkania enalia</name>
    <dbReference type="NCBI Taxonomy" id="147567"/>
    <lineage>
        <taxon>Eukaryota</taxon>
        <taxon>Fungi</taxon>
        <taxon>Dikarya</taxon>
        <taxon>Ascomycota</taxon>
        <taxon>Pezizomycotina</taxon>
        <taxon>Dothideomycetes</taxon>
        <taxon>Pleosporomycetidae</taxon>
        <taxon>Pleosporales</taxon>
        <taxon>Pleosporales incertae sedis</taxon>
        <taxon>Lojkania</taxon>
    </lineage>
</organism>
<evidence type="ECO:0000313" key="3">
    <source>
        <dbReference type="Proteomes" id="UP000800093"/>
    </source>
</evidence>
<evidence type="ECO:0000313" key="2">
    <source>
        <dbReference type="EMBL" id="KAF2259243.1"/>
    </source>
</evidence>
<dbReference type="EMBL" id="ML986714">
    <property type="protein sequence ID" value="KAF2259243.1"/>
    <property type="molecule type" value="Genomic_DNA"/>
</dbReference>
<keyword evidence="3" id="KW-1185">Reference proteome</keyword>
<dbReference type="Proteomes" id="UP000800093">
    <property type="component" value="Unassembled WGS sequence"/>
</dbReference>
<reference evidence="3" key="1">
    <citation type="journal article" date="2020" name="Stud. Mycol.">
        <title>101 Dothideomycetes genomes: A test case for predicting lifestyles and emergence of pathogens.</title>
        <authorList>
            <person name="Haridas S."/>
            <person name="Albert R."/>
            <person name="Binder M."/>
            <person name="Bloem J."/>
            <person name="LaButti K."/>
            <person name="Salamov A."/>
            <person name="Andreopoulos B."/>
            <person name="Baker S."/>
            <person name="Barry K."/>
            <person name="Bills G."/>
            <person name="Bluhm B."/>
            <person name="Cannon C."/>
            <person name="Castanera R."/>
            <person name="Culley D."/>
            <person name="Daum C."/>
            <person name="Ezra D."/>
            <person name="Gonzalez J."/>
            <person name="Henrissat B."/>
            <person name="Kuo A."/>
            <person name="Liang C."/>
            <person name="Lipzen A."/>
            <person name="Lutzoni F."/>
            <person name="Magnuson J."/>
            <person name="Mondo S."/>
            <person name="Nolan M."/>
            <person name="Ohm R."/>
            <person name="Pangilinan J."/>
            <person name="Park H.-J."/>
            <person name="Ramirez L."/>
            <person name="Alfaro M."/>
            <person name="Sun H."/>
            <person name="Tritt A."/>
            <person name="Yoshinaga Y."/>
            <person name="Zwiers L.-H."/>
            <person name="Turgeon B."/>
            <person name="Goodwin S."/>
            <person name="Spatafora J."/>
            <person name="Crous P."/>
            <person name="Grigoriev I."/>
        </authorList>
    </citation>
    <scope>NUCLEOTIDE SEQUENCE [LARGE SCALE GENOMIC DNA]</scope>
    <source>
        <strain evidence="3">CBS 304.66</strain>
    </source>
</reference>
<keyword evidence="1" id="KW-0472">Membrane</keyword>
<keyword evidence="1" id="KW-1133">Transmembrane helix</keyword>
<keyword evidence="1" id="KW-0812">Transmembrane</keyword>
<feature type="transmembrane region" description="Helical" evidence="1">
    <location>
        <begin position="433"/>
        <end position="466"/>
    </location>
</feature>
<comment type="caution">
    <text evidence="2">The sequence shown here is derived from an EMBL/GenBank/DDBJ whole genome shotgun (WGS) entry which is preliminary data.</text>
</comment>
<protein>
    <submittedName>
        <fullName evidence="2">Uncharacterized protein</fullName>
    </submittedName>
</protein>
<accession>A0A9P4MZ83</accession>
<gene>
    <name evidence="2" type="ORF">CC78DRAFT_475942</name>
</gene>
<name>A0A9P4MZ83_9PLEO</name>
<dbReference type="OrthoDB" id="5428890at2759"/>
<sequence length="472" mass="53995">MYNSHRAGSLNRANQTLARDVELQHLDKKKAGLIHADSHKASLLCLFGLSESQLRSVPGTMSYYRYIEACFQPLLADEYASVWSALGVQKPLSSTHCWTLFDKVCSTLRNLKDESSSIEDVWLHSCPQPGGNRMARRSPQTGDACYIAVFSVLCWATMTFRPQLDWDKFKDSPSLMLHQEPFDQKGLKMDYVRRPIPAIFRQFHRTMSTTRWRYPIREGTTDHSVSLEIASLNYASLNMIGKIELVWVDDLTSHLEFDVTKRRLSIFRFPSFCAMSAMAEEIDQAVPIFKGILRTLYSNNPDAPKESHSSAQIHQEVLMSYRLLFGQKRRSRQLAQAALKKLKTASEDDYDSLLDLVCTQPYGSRIHNLPLSLWPVTCRGVKESPLEESAYSSQDDFPLFGQRLAKLQEFTYRQQPSRLRDLWRDRRNPLQWYTFWAVLVVGGLSILLGLLQLLVSVAQLIVVLAIPQNCTC</sequence>